<gene>
    <name evidence="2" type="ORF">ACFFIA_41885</name>
</gene>
<feature type="chain" id="PRO_5046594568" evidence="1">
    <location>
        <begin position="32"/>
        <end position="143"/>
    </location>
</feature>
<keyword evidence="1" id="KW-0732">Signal</keyword>
<evidence type="ECO:0000313" key="3">
    <source>
        <dbReference type="Proteomes" id="UP001589867"/>
    </source>
</evidence>
<protein>
    <submittedName>
        <fullName evidence="2">Uncharacterized protein</fullName>
    </submittedName>
</protein>
<dbReference type="EMBL" id="JBHLUH010000104">
    <property type="protein sequence ID" value="MFC0534159.1"/>
    <property type="molecule type" value="Genomic_DNA"/>
</dbReference>
<dbReference type="Proteomes" id="UP001589867">
    <property type="component" value="Unassembled WGS sequence"/>
</dbReference>
<sequence length="143" mass="14154">MTKLGRLGKLAFLSAVTSGALLASTAAPAHAAWSTFAGQAGTAVVMACKTAVDGGGFGPLWEITLVAATTPGRTAGARFEVRRGSSLVSRVDLAASNGSWDVKTTWASRILGDRYTGTAGTGLTSGEGAGGAIGGSFSSIANC</sequence>
<proteinExistence type="predicted"/>
<evidence type="ECO:0000256" key="1">
    <source>
        <dbReference type="SAM" id="SignalP"/>
    </source>
</evidence>
<feature type="signal peptide" evidence="1">
    <location>
        <begin position="1"/>
        <end position="31"/>
    </location>
</feature>
<organism evidence="2 3">
    <name type="scientific">Phytohabitans kaempferiae</name>
    <dbReference type="NCBI Taxonomy" id="1620943"/>
    <lineage>
        <taxon>Bacteria</taxon>
        <taxon>Bacillati</taxon>
        <taxon>Actinomycetota</taxon>
        <taxon>Actinomycetes</taxon>
        <taxon>Micromonosporales</taxon>
        <taxon>Micromonosporaceae</taxon>
    </lineage>
</organism>
<evidence type="ECO:0000313" key="2">
    <source>
        <dbReference type="EMBL" id="MFC0534159.1"/>
    </source>
</evidence>
<reference evidence="2 3" key="1">
    <citation type="submission" date="2024-09" db="EMBL/GenBank/DDBJ databases">
        <authorList>
            <person name="Sun Q."/>
            <person name="Mori K."/>
        </authorList>
    </citation>
    <scope>NUCLEOTIDE SEQUENCE [LARGE SCALE GENOMIC DNA]</scope>
    <source>
        <strain evidence="2 3">TBRC 3947</strain>
    </source>
</reference>
<name>A0ABV6MHS7_9ACTN</name>
<accession>A0ABV6MHS7</accession>
<dbReference type="RefSeq" id="WP_377262652.1">
    <property type="nucleotide sequence ID" value="NZ_JBHLUH010000104.1"/>
</dbReference>
<comment type="caution">
    <text evidence="2">The sequence shown here is derived from an EMBL/GenBank/DDBJ whole genome shotgun (WGS) entry which is preliminary data.</text>
</comment>
<keyword evidence="3" id="KW-1185">Reference proteome</keyword>